<protein>
    <recommendedName>
        <fullName evidence="5">Radical SAM core domain-containing protein</fullName>
    </recommendedName>
</protein>
<dbReference type="GO" id="GO:0051536">
    <property type="term" value="F:iron-sulfur cluster binding"/>
    <property type="evidence" value="ECO:0007669"/>
    <property type="project" value="UniProtKB-KW"/>
</dbReference>
<keyword evidence="1" id="KW-0949">S-adenosyl-L-methionine</keyword>
<dbReference type="SFLD" id="SFLDS00029">
    <property type="entry name" value="Radical_SAM"/>
    <property type="match status" value="1"/>
</dbReference>
<dbReference type="SFLD" id="SFLDG01067">
    <property type="entry name" value="SPASM/twitch_domain_containing"/>
    <property type="match status" value="1"/>
</dbReference>
<dbReference type="GO" id="GO:0016491">
    <property type="term" value="F:oxidoreductase activity"/>
    <property type="evidence" value="ECO:0007669"/>
    <property type="project" value="InterPro"/>
</dbReference>
<dbReference type="PANTHER" id="PTHR43273:SF8">
    <property type="entry name" value="RADICAL SAM DOMAIN PROTEIN"/>
    <property type="match status" value="1"/>
</dbReference>
<dbReference type="PANTHER" id="PTHR43273">
    <property type="entry name" value="ANAEROBIC SULFATASE-MATURATING ENZYME HOMOLOG ASLB-RELATED"/>
    <property type="match status" value="1"/>
</dbReference>
<dbReference type="EMBL" id="QUMQ01000001">
    <property type="protein sequence ID" value="REF98774.1"/>
    <property type="molecule type" value="Genomic_DNA"/>
</dbReference>
<keyword evidence="3" id="KW-0408">Iron</keyword>
<evidence type="ECO:0000259" key="5">
    <source>
        <dbReference type="PROSITE" id="PS51918"/>
    </source>
</evidence>
<dbReference type="AlphaFoldDB" id="A0A3D9ZQ58"/>
<sequence>MIPAAVATVRAEQRERAAWPYRELDVTPLRGAGWRPVPVRDVIVKVHQRCNLACTYCYVYQHEDQSWHDRPAVMPAEIWQATVDKLRQHVRQHRMPALRVILHGGEPLLLGARLGELASDLRTALDAECDLQIGVQTNGVLLGAKMMAHLRAHRVKVGVSVDGTKADHDAQRVTHAGRGTFDRVATALDLLRQEENRANYGGLLCTVSATTDPVATYRTLRAFDPPLINFLLPHANWEHPPPRPDDRATPYGDWLVEAFECWYADPEPPRIQFFEDVIVLLLGGKGTSEQIGLSPAALVVVETDGAIEQVDALKSAYPGAAATGLDIRRDSLDAVLDDPGVIARQIGLAALGDECSSCPIRRVCGGGHYVHRYRAGAGFRNPSVYCADLTRIIDHIRGRITADIAHLTRKVPA</sequence>
<accession>A0A3D9ZQ58</accession>
<organism evidence="6 7">
    <name type="scientific">Asanoa ferruginea</name>
    <dbReference type="NCBI Taxonomy" id="53367"/>
    <lineage>
        <taxon>Bacteria</taxon>
        <taxon>Bacillati</taxon>
        <taxon>Actinomycetota</taxon>
        <taxon>Actinomycetes</taxon>
        <taxon>Micromonosporales</taxon>
        <taxon>Micromonosporaceae</taxon>
        <taxon>Asanoa</taxon>
    </lineage>
</organism>
<gene>
    <name evidence="6" type="ORF">DFJ67_4793</name>
</gene>
<dbReference type="InterPro" id="IPR023867">
    <property type="entry name" value="Sulphatase_maturase_rSAM"/>
</dbReference>
<feature type="domain" description="Radical SAM core" evidence="5">
    <location>
        <begin position="34"/>
        <end position="264"/>
    </location>
</feature>
<dbReference type="NCBIfam" id="TIGR04269">
    <property type="entry name" value="SAM_SPASM_FxsB"/>
    <property type="match status" value="1"/>
</dbReference>
<evidence type="ECO:0000256" key="4">
    <source>
        <dbReference type="ARBA" id="ARBA00023014"/>
    </source>
</evidence>
<evidence type="ECO:0000256" key="2">
    <source>
        <dbReference type="ARBA" id="ARBA00022723"/>
    </source>
</evidence>
<dbReference type="Gene3D" id="3.20.20.70">
    <property type="entry name" value="Aldolase class I"/>
    <property type="match status" value="1"/>
</dbReference>
<dbReference type="InterPro" id="IPR007197">
    <property type="entry name" value="rSAM"/>
</dbReference>
<dbReference type="InterPro" id="IPR026335">
    <property type="entry name" value="rSAM_SPASM_FxsB"/>
</dbReference>
<dbReference type="CDD" id="cd01335">
    <property type="entry name" value="Radical_SAM"/>
    <property type="match status" value="1"/>
</dbReference>
<name>A0A3D9ZQ58_9ACTN</name>
<dbReference type="Proteomes" id="UP000256913">
    <property type="component" value="Unassembled WGS sequence"/>
</dbReference>
<dbReference type="SFLD" id="SFLDG01386">
    <property type="entry name" value="main_SPASM_domain-containing"/>
    <property type="match status" value="1"/>
</dbReference>
<dbReference type="Pfam" id="PF04055">
    <property type="entry name" value="Radical_SAM"/>
    <property type="match status" value="1"/>
</dbReference>
<reference evidence="6 7" key="1">
    <citation type="submission" date="2018-08" db="EMBL/GenBank/DDBJ databases">
        <title>Sequencing the genomes of 1000 actinobacteria strains.</title>
        <authorList>
            <person name="Klenk H.-P."/>
        </authorList>
    </citation>
    <scope>NUCLEOTIDE SEQUENCE [LARGE SCALE GENOMIC DNA]</scope>
    <source>
        <strain evidence="6 7">DSM 44099</strain>
    </source>
</reference>
<dbReference type="SFLD" id="SFLDG01072">
    <property type="entry name" value="dehydrogenase_like"/>
    <property type="match status" value="1"/>
</dbReference>
<evidence type="ECO:0000256" key="3">
    <source>
        <dbReference type="ARBA" id="ARBA00023004"/>
    </source>
</evidence>
<evidence type="ECO:0000313" key="7">
    <source>
        <dbReference type="Proteomes" id="UP000256913"/>
    </source>
</evidence>
<dbReference type="GO" id="GO:0046872">
    <property type="term" value="F:metal ion binding"/>
    <property type="evidence" value="ECO:0007669"/>
    <property type="project" value="UniProtKB-KW"/>
</dbReference>
<keyword evidence="4" id="KW-0411">Iron-sulfur</keyword>
<keyword evidence="2" id="KW-0479">Metal-binding</keyword>
<proteinExistence type="predicted"/>
<keyword evidence="7" id="KW-1185">Reference proteome</keyword>
<dbReference type="PROSITE" id="PS51918">
    <property type="entry name" value="RADICAL_SAM"/>
    <property type="match status" value="1"/>
</dbReference>
<comment type="caution">
    <text evidence="6">The sequence shown here is derived from an EMBL/GenBank/DDBJ whole genome shotgun (WGS) entry which is preliminary data.</text>
</comment>
<dbReference type="OrthoDB" id="9782387at2"/>
<dbReference type="InterPro" id="IPR013785">
    <property type="entry name" value="Aldolase_TIM"/>
</dbReference>
<dbReference type="InterPro" id="IPR058240">
    <property type="entry name" value="rSAM_sf"/>
</dbReference>
<evidence type="ECO:0000256" key="1">
    <source>
        <dbReference type="ARBA" id="ARBA00022691"/>
    </source>
</evidence>
<dbReference type="SUPFAM" id="SSF102114">
    <property type="entry name" value="Radical SAM enzymes"/>
    <property type="match status" value="1"/>
</dbReference>
<evidence type="ECO:0000313" key="6">
    <source>
        <dbReference type="EMBL" id="REF98774.1"/>
    </source>
</evidence>